<dbReference type="InterPro" id="IPR011047">
    <property type="entry name" value="Quinoprotein_ADH-like_sf"/>
</dbReference>
<feature type="region of interest" description="Disordered" evidence="1">
    <location>
        <begin position="195"/>
        <end position="220"/>
    </location>
</feature>
<name>A0ABD5X9R8_9EURY</name>
<dbReference type="InterPro" id="IPR015943">
    <property type="entry name" value="WD40/YVTN_repeat-like_dom_sf"/>
</dbReference>
<dbReference type="EMBL" id="JBHSZQ010000020">
    <property type="protein sequence ID" value="MFC7126289.1"/>
    <property type="molecule type" value="Genomic_DNA"/>
</dbReference>
<comment type="caution">
    <text evidence="3">The sequence shown here is derived from an EMBL/GenBank/DDBJ whole genome shotgun (WGS) entry which is preliminary data.</text>
</comment>
<dbReference type="InterPro" id="IPR002372">
    <property type="entry name" value="PQQ_rpt_dom"/>
</dbReference>
<dbReference type="PANTHER" id="PTHR34512">
    <property type="entry name" value="CELL SURFACE PROTEIN"/>
    <property type="match status" value="1"/>
</dbReference>
<evidence type="ECO:0000259" key="2">
    <source>
        <dbReference type="Pfam" id="PF13360"/>
    </source>
</evidence>
<feature type="compositionally biased region" description="Basic and acidic residues" evidence="1">
    <location>
        <begin position="259"/>
        <end position="274"/>
    </location>
</feature>
<evidence type="ECO:0000313" key="3">
    <source>
        <dbReference type="EMBL" id="MFC7126289.1"/>
    </source>
</evidence>
<sequence>MSDYAARFAHDAPGVEAAESLHIGSTYHVYGARLDGSRVRIVTPAPDALPDTRAMVTDRFEAWSAHSTHHALTTVHASGETPRPWLAVDTTGAPLPDVAPLSPEDARTVIAPIAEALRKVTATEGRIPVEPTNIRILAGNSGETQISGSRLDWPLRAELPDQSPYVPPATGEEEASAGRDIVFQLGALASYAVTATPPADDGEETHRDEQSRSPNNSELPAAFEAVIDTALESIPGERYDSPYAFKRALMFESQPAPDPDPKPEPEHRSAERGETNTGLGAVDTPEHDDWETSQSSDNGGVSRRTVLGALGVSVATTTGGAWFATRRLLGSEAETFPTFRYDRANTGYAPDAVGPTEGITEAWSVDATAEVRASPVVGKQTAIITSSIGTAYALDTATGSERWREEIAEMGFISATIEDNLVYLIEKREGQPGAVVARTLQGGSERWRREISQSQYRTPVLGGNTLYVPGAKGITAFELGGDRQWTSEEAAITSLTGALNGETLYVSGVDNMPDENVSWDGRTHGVIALDTSDGSKRWLFEMEDFTNSSPAVANETVYVGKSDGDLVAINTADGSERWRFETDDGITASPAVTDYKGGTVYICTLGGKVYAIDSNTAEQRWSVTVDRQIISSPAVVSDTVYTGGQNGIYALDVADGTERWRFETDGPVVSSPAVVSNTVFVGSDDGTIYALTEP</sequence>
<reference evidence="3 4" key="1">
    <citation type="journal article" date="2014" name="Int. J. Syst. Evol. Microbiol.">
        <title>Complete genome sequence of Corynebacterium casei LMG S-19264T (=DSM 44701T), isolated from a smear-ripened cheese.</title>
        <authorList>
            <consortium name="US DOE Joint Genome Institute (JGI-PGF)"/>
            <person name="Walter F."/>
            <person name="Albersmeier A."/>
            <person name="Kalinowski J."/>
            <person name="Ruckert C."/>
        </authorList>
    </citation>
    <scope>NUCLEOTIDE SEQUENCE [LARGE SCALE GENOMIC DNA]</scope>
    <source>
        <strain evidence="3 4">CGMCC 4.7215</strain>
    </source>
</reference>
<organism evidence="3 4">
    <name type="scientific">Halovenus rubra</name>
    <dbReference type="NCBI Taxonomy" id="869890"/>
    <lineage>
        <taxon>Archaea</taxon>
        <taxon>Methanobacteriati</taxon>
        <taxon>Methanobacteriota</taxon>
        <taxon>Stenosarchaea group</taxon>
        <taxon>Halobacteria</taxon>
        <taxon>Halobacteriales</taxon>
        <taxon>Haloarculaceae</taxon>
        <taxon>Halovenus</taxon>
    </lineage>
</organism>
<accession>A0ABD5X9R8</accession>
<proteinExistence type="predicted"/>
<dbReference type="PANTHER" id="PTHR34512:SF30">
    <property type="entry name" value="OUTER MEMBRANE PROTEIN ASSEMBLY FACTOR BAMB"/>
    <property type="match status" value="1"/>
</dbReference>
<dbReference type="Gene3D" id="2.40.10.480">
    <property type="match status" value="1"/>
</dbReference>
<dbReference type="InterPro" id="IPR018391">
    <property type="entry name" value="PQQ_b-propeller_rpt"/>
</dbReference>
<protein>
    <submittedName>
        <fullName evidence="3">PQQ-binding-like beta-propeller repeat protein</fullName>
    </submittedName>
</protein>
<evidence type="ECO:0000256" key="1">
    <source>
        <dbReference type="SAM" id="MobiDB-lite"/>
    </source>
</evidence>
<feature type="region of interest" description="Disordered" evidence="1">
    <location>
        <begin position="253"/>
        <end position="302"/>
    </location>
</feature>
<dbReference type="Gene3D" id="1.10.510.10">
    <property type="entry name" value="Transferase(Phosphotransferase) domain 1"/>
    <property type="match status" value="1"/>
</dbReference>
<dbReference type="Proteomes" id="UP001596414">
    <property type="component" value="Unassembled WGS sequence"/>
</dbReference>
<dbReference type="Pfam" id="PF13360">
    <property type="entry name" value="PQQ_2"/>
    <property type="match status" value="1"/>
</dbReference>
<dbReference type="Gene3D" id="2.40.128.630">
    <property type="match status" value="1"/>
</dbReference>
<evidence type="ECO:0000313" key="4">
    <source>
        <dbReference type="Proteomes" id="UP001596414"/>
    </source>
</evidence>
<dbReference type="AlphaFoldDB" id="A0ABD5X9R8"/>
<gene>
    <name evidence="3" type="ORF">ACFQJ7_09620</name>
</gene>
<feature type="domain" description="Pyrrolo-quinoline quinone repeat" evidence="2">
    <location>
        <begin position="474"/>
        <end position="647"/>
    </location>
</feature>
<dbReference type="RefSeq" id="WP_267635843.1">
    <property type="nucleotide sequence ID" value="NZ_JAODIY010000001.1"/>
</dbReference>
<dbReference type="SUPFAM" id="SSF50998">
    <property type="entry name" value="Quinoprotein alcohol dehydrogenase-like"/>
    <property type="match status" value="2"/>
</dbReference>
<dbReference type="SMART" id="SM00564">
    <property type="entry name" value="PQQ"/>
    <property type="match status" value="6"/>
</dbReference>
<dbReference type="Gene3D" id="2.130.10.10">
    <property type="entry name" value="YVTN repeat-like/Quinoprotein amine dehydrogenase"/>
    <property type="match status" value="2"/>
</dbReference>